<evidence type="ECO:0000256" key="6">
    <source>
        <dbReference type="ARBA" id="ARBA00022989"/>
    </source>
</evidence>
<gene>
    <name evidence="10" type="primary">COX20</name>
</gene>
<accession>A0A8C5MW64</accession>
<sequence length="118" mass="13123">SRALWPQGEPSAIKISFKLLGILDVKNTPCARESILYGSVGSLIFGLGHFLATSRVKRSCDVAVGGFILTTIGCWMYCRYNFAKLRMQQTVLKETMKNKILYEGSGMDPVVQKSRKDS</sequence>
<dbReference type="GeneTree" id="ENSGT00390000016158"/>
<reference evidence="10" key="2">
    <citation type="submission" date="2025-09" db="UniProtKB">
        <authorList>
            <consortium name="Ensembl"/>
        </authorList>
    </citation>
    <scope>IDENTIFICATION</scope>
</reference>
<dbReference type="Pfam" id="PF12597">
    <property type="entry name" value="Cox20"/>
    <property type="match status" value="1"/>
</dbReference>
<feature type="transmembrane region" description="Helical" evidence="9">
    <location>
        <begin position="62"/>
        <end position="78"/>
    </location>
</feature>
<comment type="subcellular location">
    <subcellularLocation>
        <location evidence="1">Mitochondrion inner membrane</location>
    </subcellularLocation>
</comment>
<reference evidence="10" key="1">
    <citation type="submission" date="2025-08" db="UniProtKB">
        <authorList>
            <consortium name="Ensembl"/>
        </authorList>
    </citation>
    <scope>IDENTIFICATION</scope>
</reference>
<evidence type="ECO:0000313" key="10">
    <source>
        <dbReference type="Ensembl" id="ENSLLEP00000020579.1"/>
    </source>
</evidence>
<protein>
    <recommendedName>
        <fullName evidence="3">Cytochrome c oxidase assembly protein COX20, mitochondrial</fullName>
    </recommendedName>
</protein>
<dbReference type="AlphaFoldDB" id="A0A8C5MW64"/>
<evidence type="ECO:0000256" key="7">
    <source>
        <dbReference type="ARBA" id="ARBA00023128"/>
    </source>
</evidence>
<keyword evidence="7" id="KW-0496">Mitochondrion</keyword>
<evidence type="ECO:0000256" key="9">
    <source>
        <dbReference type="SAM" id="Phobius"/>
    </source>
</evidence>
<evidence type="ECO:0000313" key="11">
    <source>
        <dbReference type="Proteomes" id="UP000694569"/>
    </source>
</evidence>
<evidence type="ECO:0000256" key="1">
    <source>
        <dbReference type="ARBA" id="ARBA00004273"/>
    </source>
</evidence>
<evidence type="ECO:0000256" key="5">
    <source>
        <dbReference type="ARBA" id="ARBA00022792"/>
    </source>
</evidence>
<dbReference type="PANTHER" id="PTHR31586">
    <property type="entry name" value="CYTOCHROME C OXIDASE PROTEIN 20"/>
    <property type="match status" value="1"/>
</dbReference>
<proteinExistence type="inferred from homology"/>
<dbReference type="GO" id="GO:0005743">
    <property type="term" value="C:mitochondrial inner membrane"/>
    <property type="evidence" value="ECO:0007669"/>
    <property type="project" value="UniProtKB-SubCell"/>
</dbReference>
<name>A0A8C5MW64_9ANUR</name>
<evidence type="ECO:0000256" key="8">
    <source>
        <dbReference type="ARBA" id="ARBA00023136"/>
    </source>
</evidence>
<keyword evidence="5" id="KW-0999">Mitochondrion inner membrane</keyword>
<feature type="transmembrane region" description="Helical" evidence="9">
    <location>
        <begin position="35"/>
        <end position="56"/>
    </location>
</feature>
<dbReference type="GO" id="GO:0033617">
    <property type="term" value="P:mitochondrial respiratory chain complex IV assembly"/>
    <property type="evidence" value="ECO:0007669"/>
    <property type="project" value="InterPro"/>
</dbReference>
<evidence type="ECO:0000256" key="3">
    <source>
        <dbReference type="ARBA" id="ARBA00017689"/>
    </source>
</evidence>
<dbReference type="PANTHER" id="PTHR31586:SF1">
    <property type="entry name" value="CYTOCHROME C OXIDASE ASSEMBLY PROTEIN COX20, MITOCHONDRIAL"/>
    <property type="match status" value="1"/>
</dbReference>
<dbReference type="Ensembl" id="ENSLLET00000021386.1">
    <property type="protein sequence ID" value="ENSLLEP00000020579.1"/>
    <property type="gene ID" value="ENSLLEG00000012663.1"/>
</dbReference>
<keyword evidence="6 9" id="KW-1133">Transmembrane helix</keyword>
<keyword evidence="8 9" id="KW-0472">Membrane</keyword>
<organism evidence="10 11">
    <name type="scientific">Leptobrachium leishanense</name>
    <name type="common">Leishan spiny toad</name>
    <dbReference type="NCBI Taxonomy" id="445787"/>
    <lineage>
        <taxon>Eukaryota</taxon>
        <taxon>Metazoa</taxon>
        <taxon>Chordata</taxon>
        <taxon>Craniata</taxon>
        <taxon>Vertebrata</taxon>
        <taxon>Euteleostomi</taxon>
        <taxon>Amphibia</taxon>
        <taxon>Batrachia</taxon>
        <taxon>Anura</taxon>
        <taxon>Pelobatoidea</taxon>
        <taxon>Megophryidae</taxon>
        <taxon>Leptobrachium</taxon>
    </lineage>
</organism>
<evidence type="ECO:0000256" key="4">
    <source>
        <dbReference type="ARBA" id="ARBA00022692"/>
    </source>
</evidence>
<dbReference type="InterPro" id="IPR022533">
    <property type="entry name" value="Cox20"/>
</dbReference>
<evidence type="ECO:0000256" key="2">
    <source>
        <dbReference type="ARBA" id="ARBA00009575"/>
    </source>
</evidence>
<comment type="similarity">
    <text evidence="2">Belongs to the COX20 family.</text>
</comment>
<dbReference type="PRINTS" id="PR02049">
    <property type="entry name" value="PROTEINF36A"/>
</dbReference>
<keyword evidence="11" id="KW-1185">Reference proteome</keyword>
<keyword evidence="4 9" id="KW-0812">Transmembrane</keyword>
<dbReference type="OrthoDB" id="14603at2759"/>
<dbReference type="Proteomes" id="UP000694569">
    <property type="component" value="Unplaced"/>
</dbReference>